<dbReference type="Proteomes" id="UP000600946">
    <property type="component" value="Unassembled WGS sequence"/>
</dbReference>
<proteinExistence type="predicted"/>
<evidence type="ECO:0000313" key="1">
    <source>
        <dbReference type="EMBL" id="GGY49693.1"/>
    </source>
</evidence>
<gene>
    <name evidence="1" type="ORF">GCM10010326_49900</name>
</gene>
<dbReference type="RefSeq" id="WP_190028310.1">
    <property type="nucleotide sequence ID" value="NZ_BMUU01000009.1"/>
</dbReference>
<keyword evidence="2" id="KW-1185">Reference proteome</keyword>
<dbReference type="GeneID" id="96292905"/>
<comment type="caution">
    <text evidence="1">The sequence shown here is derived from an EMBL/GenBank/DDBJ whole genome shotgun (WGS) entry which is preliminary data.</text>
</comment>
<accession>A0ABQ3AGY6</accession>
<evidence type="ECO:0000313" key="2">
    <source>
        <dbReference type="Proteomes" id="UP000600946"/>
    </source>
</evidence>
<reference evidence="2" key="1">
    <citation type="journal article" date="2019" name="Int. J. Syst. Evol. Microbiol.">
        <title>The Global Catalogue of Microorganisms (GCM) 10K type strain sequencing project: providing services to taxonomists for standard genome sequencing and annotation.</title>
        <authorList>
            <consortium name="The Broad Institute Genomics Platform"/>
            <consortium name="The Broad Institute Genome Sequencing Center for Infectious Disease"/>
            <person name="Wu L."/>
            <person name="Ma J."/>
        </authorList>
    </citation>
    <scope>NUCLEOTIDE SEQUENCE [LARGE SCALE GENOMIC DNA]</scope>
    <source>
        <strain evidence="2">JCM 4594</strain>
    </source>
</reference>
<protein>
    <submittedName>
        <fullName evidence="1">Uncharacterized protein</fullName>
    </submittedName>
</protein>
<dbReference type="EMBL" id="BMUU01000009">
    <property type="protein sequence ID" value="GGY49693.1"/>
    <property type="molecule type" value="Genomic_DNA"/>
</dbReference>
<organism evidence="1 2">
    <name type="scientific">Streptomyces xanthochromogenes</name>
    <dbReference type="NCBI Taxonomy" id="67384"/>
    <lineage>
        <taxon>Bacteria</taxon>
        <taxon>Bacillati</taxon>
        <taxon>Actinomycetota</taxon>
        <taxon>Actinomycetes</taxon>
        <taxon>Kitasatosporales</taxon>
        <taxon>Streptomycetaceae</taxon>
        <taxon>Streptomyces</taxon>
    </lineage>
</organism>
<sequence length="60" mass="5984">MTHELVPAAAQPLPAPSGAPYVPLAARMAARLAGEGSPVVDRVTEAADTVPSASAFQSAL</sequence>
<name>A0ABQ3AGY6_9ACTN</name>